<feature type="signal peptide" evidence="3">
    <location>
        <begin position="1"/>
        <end position="29"/>
    </location>
</feature>
<name>A0A136WAY2_9FIRM</name>
<keyword evidence="3" id="KW-0732">Signal</keyword>
<feature type="compositionally biased region" description="Low complexity" evidence="2">
    <location>
        <begin position="416"/>
        <end position="432"/>
    </location>
</feature>
<dbReference type="PATRIC" id="fig|36847.3.peg.3455"/>
<protein>
    <submittedName>
        <fullName evidence="5">Endo-1,4-beta-xylanase A</fullName>
        <ecNumber evidence="5">3.2.1.8</ecNumber>
    </submittedName>
</protein>
<feature type="domain" description="SLH" evidence="4">
    <location>
        <begin position="145"/>
        <end position="208"/>
    </location>
</feature>
<reference evidence="5 6" key="1">
    <citation type="submission" date="2016-01" db="EMBL/GenBank/DDBJ databases">
        <title>Genome sequence of Clostridium neopropionicum X4, DSM-3847.</title>
        <authorList>
            <person name="Poehlein A."/>
            <person name="Beck M.H."/>
            <person name="Bengelsdorf F.R."/>
            <person name="Daniel R."/>
            <person name="Duerre P."/>
        </authorList>
    </citation>
    <scope>NUCLEOTIDE SEQUENCE [LARGE SCALE GENOMIC DNA]</scope>
    <source>
        <strain evidence="5 6">DSM-3847</strain>
    </source>
</reference>
<dbReference type="GO" id="GO:0045493">
    <property type="term" value="P:xylan catabolic process"/>
    <property type="evidence" value="ECO:0007669"/>
    <property type="project" value="UniProtKB-KW"/>
</dbReference>
<keyword evidence="5" id="KW-0858">Xylan degradation</keyword>
<keyword evidence="1" id="KW-0677">Repeat</keyword>
<evidence type="ECO:0000313" key="6">
    <source>
        <dbReference type="Proteomes" id="UP000070539"/>
    </source>
</evidence>
<dbReference type="PANTHER" id="PTHR43308:SF5">
    <property type="entry name" value="S-LAYER PROTEIN _ PEPTIDOGLYCAN ENDO-BETA-N-ACETYLGLUCOSAMINIDASE"/>
    <property type="match status" value="1"/>
</dbReference>
<comment type="caution">
    <text evidence="5">The sequence shown here is derived from an EMBL/GenBank/DDBJ whole genome shotgun (WGS) entry which is preliminary data.</text>
</comment>
<dbReference type="Proteomes" id="UP000070539">
    <property type="component" value="Unassembled WGS sequence"/>
</dbReference>
<feature type="region of interest" description="Disordered" evidence="2">
    <location>
        <begin position="415"/>
        <end position="436"/>
    </location>
</feature>
<dbReference type="Pfam" id="PF00395">
    <property type="entry name" value="SLH"/>
    <property type="match status" value="3"/>
</dbReference>
<evidence type="ECO:0000259" key="4">
    <source>
        <dbReference type="PROSITE" id="PS51272"/>
    </source>
</evidence>
<dbReference type="STRING" id="36847.CLNEO_29590"/>
<proteinExistence type="predicted"/>
<gene>
    <name evidence="5" type="primary">xynA1_11</name>
    <name evidence="5" type="ORF">CLNEO_29590</name>
</gene>
<dbReference type="EMBL" id="LRVM01000019">
    <property type="protein sequence ID" value="KXL51673.1"/>
    <property type="molecule type" value="Genomic_DNA"/>
</dbReference>
<dbReference type="InterPro" id="IPR051465">
    <property type="entry name" value="Cell_Envelope_Struct_Comp"/>
</dbReference>
<evidence type="ECO:0000256" key="2">
    <source>
        <dbReference type="SAM" id="MobiDB-lite"/>
    </source>
</evidence>
<dbReference type="EC" id="3.2.1.8" evidence="5"/>
<keyword evidence="5" id="KW-0119">Carbohydrate metabolism</keyword>
<evidence type="ECO:0000313" key="5">
    <source>
        <dbReference type="EMBL" id="KXL51673.1"/>
    </source>
</evidence>
<dbReference type="GO" id="GO:0031176">
    <property type="term" value="F:endo-1,4-beta-xylanase activity"/>
    <property type="evidence" value="ECO:0007669"/>
    <property type="project" value="UniProtKB-EC"/>
</dbReference>
<keyword evidence="5" id="KW-0378">Hydrolase</keyword>
<evidence type="ECO:0000256" key="3">
    <source>
        <dbReference type="SAM" id="SignalP"/>
    </source>
</evidence>
<evidence type="ECO:0000256" key="1">
    <source>
        <dbReference type="ARBA" id="ARBA00022737"/>
    </source>
</evidence>
<feature type="chain" id="PRO_5007479274" evidence="3">
    <location>
        <begin position="30"/>
        <end position="1477"/>
    </location>
</feature>
<accession>A0A136WAY2</accession>
<sequence length="1477" mass="150552">MKSITKNKKKALSMALVASMAIAPVNAFAASSDVRGHWAEKTITDWQDKGLISGYQDGTFKPDKATTRAEFARIMNQALSLNNKGSVAFSDVSANDWFYNDVAIALGEAYTAGYPDGAFKPNETITRAQAAVFIANAIGATSGSVAAFTDSASIPSWAKDSVGAIVAKGYMSGYPDGTFKPNAVLTRAEAVSTLNRIMGTANEDTTVTEKDVVIDVDDTKLENQTVAGNVIISEKVGDGEVYLNNVVIEGDLIIQGGGDDSIYLNGTTVKGKTVLDKKAVRLQVSGKTKLAKVEIKKACNLNASSFTGEVGTITIMGDISDKTTIGVPADKLYVDGKANLLISKEIGEVVIEKDASGTKLELGSDAKVSTLTADGKVALSGKGKISTLEANVDDITYSSSLTISKTVTASGVEAPTKTTANSSGSSSSTIDDSSSKKKSISVSNAAELKTAIEDNKYSTINVKANITGDVVATCAGSRSFTINFGTYNIDGNLSITAPSVTAIVLKDTGEASDGAEISGDLTINAPNAEVTSSVAVNGTIFVEAVKYGTLNQTDLVTAIQINGRGAVNVVPTSPLFTAPPIAVNTNEPVRIAGIVGAVTVADLNADVTIRATEVGTIWGQSTGQSLTVATTAPVALAGTFGQVAVTTAGADVTVGSTVSGILVSGAGSTITASVTIPQIQTSGNITIAGTETVGVVDVTANNVAVTVNGEATVTAVTAVSGITGTTIDGDTTAIDGKPATVTTKAVAPTNLSATRPTTPANDDGTITGVTTAMEYRLKGATDFITVTDTTIVDLSAGTYEVRVAADVDVLASDIVEVVIPAPYADSLTVNTVVAGATTGTTVVTINETATAGNSLVYKVGASEVTGATVADTVEDGTAFVSGTTEIPVTANQYVTVYEINSTTKKVVSYISRQITAGEIKVLSITNVTVSGNAKVGETLTLSVTMSDGASAGDRVEYFVVVMDELNSTHGIDIIIDETSNSFAIPATYALIGGGTASIVGKYIDFGARLTGNQSGGIATTRVGPIEAADVAVGVTSATITGTAKVGETLTAEANSDATSATYQWQACDTVGGTYENITDATNSTLVLTAAQEGKFIKVVISGVNSSTATSAATAAVEAEETLSITSVTVSGNPKVGETLTLSVTMSDGDPAGDRVEYFAAVQEASNSTSALGGINVNSNTLIIPAEFDLALGGKESIVGKFIDFGVRLSGVANSGISAEIVGPIVAADVAKETPVENEAVSATAVDAGQTLADSTLSGTFKNADNEAVLGTLDWDAPTTEVTTTGDFAWTFTPTDTTAYNVVTGTVSVTANVVKETPVENEAVSATAVNAGQTLADSTLSGTFKNADNEAVLGTLDWDAPTTEVTTTGDFAWTFTPTDTTAYNVVTGTVSVTANVVKETPVENEAVSATAVNAGQTLADSTLSGTFKNADNEAVLGTLDWDAPTTEVTTTGDFAWTFTPTDTTAYNVVTGTVSVTAN</sequence>
<keyword evidence="5" id="KW-0326">Glycosidase</keyword>
<organism evidence="5 6">
    <name type="scientific">Anaerotignum neopropionicum</name>
    <dbReference type="NCBI Taxonomy" id="36847"/>
    <lineage>
        <taxon>Bacteria</taxon>
        <taxon>Bacillati</taxon>
        <taxon>Bacillota</taxon>
        <taxon>Clostridia</taxon>
        <taxon>Lachnospirales</taxon>
        <taxon>Anaerotignaceae</taxon>
        <taxon>Anaerotignum</taxon>
    </lineage>
</organism>
<dbReference type="PROSITE" id="PS51272">
    <property type="entry name" value="SLH"/>
    <property type="match status" value="3"/>
</dbReference>
<dbReference type="InterPro" id="IPR001119">
    <property type="entry name" value="SLH_dom"/>
</dbReference>
<feature type="domain" description="SLH" evidence="4">
    <location>
        <begin position="26"/>
        <end position="89"/>
    </location>
</feature>
<keyword evidence="5" id="KW-0624">Polysaccharide degradation</keyword>
<dbReference type="RefSeq" id="WP_066091055.1">
    <property type="nucleotide sequence ID" value="NZ_LRVM01000019.1"/>
</dbReference>
<dbReference type="PANTHER" id="PTHR43308">
    <property type="entry name" value="OUTER MEMBRANE PROTEIN ALPHA-RELATED"/>
    <property type="match status" value="1"/>
</dbReference>
<feature type="domain" description="SLH" evidence="4">
    <location>
        <begin position="90"/>
        <end position="144"/>
    </location>
</feature>
<dbReference type="Gene3D" id="2.60.40.2700">
    <property type="match status" value="1"/>
</dbReference>
<keyword evidence="6" id="KW-1185">Reference proteome</keyword>